<dbReference type="PANTHER" id="PTHR11566">
    <property type="entry name" value="DYNAMIN"/>
    <property type="match status" value="1"/>
</dbReference>
<dbReference type="SMART" id="SM00053">
    <property type="entry name" value="DYNc"/>
    <property type="match status" value="1"/>
</dbReference>
<evidence type="ECO:0000313" key="5">
    <source>
        <dbReference type="EMBL" id="KAL2852691.1"/>
    </source>
</evidence>
<comment type="caution">
    <text evidence="5">The sequence shown here is derived from an EMBL/GenBank/DDBJ whole genome shotgun (WGS) entry which is preliminary data.</text>
</comment>
<dbReference type="GO" id="GO:0016787">
    <property type="term" value="F:hydrolase activity"/>
    <property type="evidence" value="ECO:0007669"/>
    <property type="project" value="UniProtKB-KW"/>
</dbReference>
<dbReference type="InterPro" id="IPR020850">
    <property type="entry name" value="GED_dom"/>
</dbReference>
<dbReference type="Gene3D" id="3.40.50.300">
    <property type="entry name" value="P-loop containing nucleotide triphosphate hydrolases"/>
    <property type="match status" value="1"/>
</dbReference>
<accession>A0ABR4KK95</accession>
<dbReference type="EMBL" id="JBFXLR010000015">
    <property type="protein sequence ID" value="KAL2852691.1"/>
    <property type="molecule type" value="Genomic_DNA"/>
</dbReference>
<keyword evidence="6" id="KW-1185">Reference proteome</keyword>
<dbReference type="InterPro" id="IPR022812">
    <property type="entry name" value="Dynamin"/>
</dbReference>
<feature type="domain" description="GED" evidence="4">
    <location>
        <begin position="580"/>
        <end position="671"/>
    </location>
</feature>
<evidence type="ECO:0000259" key="4">
    <source>
        <dbReference type="PROSITE" id="PS51388"/>
    </source>
</evidence>
<dbReference type="RefSeq" id="XP_070900513.1">
    <property type="nucleotide sequence ID" value="XM_071045278.1"/>
</dbReference>
<dbReference type="Pfam" id="PF01031">
    <property type="entry name" value="Dynamin_M"/>
    <property type="match status" value="1"/>
</dbReference>
<dbReference type="PROSITE" id="PS51388">
    <property type="entry name" value="GED"/>
    <property type="match status" value="1"/>
</dbReference>
<evidence type="ECO:0000256" key="1">
    <source>
        <dbReference type="ARBA" id="ARBA00022741"/>
    </source>
</evidence>
<dbReference type="InterPro" id="IPR001401">
    <property type="entry name" value="Dynamin_GTPase"/>
</dbReference>
<dbReference type="InterPro" id="IPR000375">
    <property type="entry name" value="Dynamin_stalk"/>
</dbReference>
<proteinExistence type="predicted"/>
<dbReference type="InterPro" id="IPR027417">
    <property type="entry name" value="P-loop_NTPase"/>
</dbReference>
<evidence type="ECO:0000256" key="3">
    <source>
        <dbReference type="SAM" id="MobiDB-lite"/>
    </source>
</evidence>
<feature type="compositionally biased region" description="Polar residues" evidence="3">
    <location>
        <begin position="702"/>
        <end position="718"/>
    </location>
</feature>
<dbReference type="InterPro" id="IPR045063">
    <property type="entry name" value="Dynamin_N"/>
</dbReference>
<evidence type="ECO:0000256" key="2">
    <source>
        <dbReference type="ARBA" id="ARBA00023134"/>
    </source>
</evidence>
<evidence type="ECO:0000313" key="6">
    <source>
        <dbReference type="Proteomes" id="UP001610444"/>
    </source>
</evidence>
<gene>
    <name evidence="5" type="ORF">BJX68DRAFT_265570</name>
</gene>
<dbReference type="Proteomes" id="UP001610444">
    <property type="component" value="Unassembled WGS sequence"/>
</dbReference>
<dbReference type="SUPFAM" id="SSF52540">
    <property type="entry name" value="P-loop containing nucleoside triphosphate hydrolases"/>
    <property type="match status" value="1"/>
</dbReference>
<dbReference type="PANTHER" id="PTHR11566:SF149">
    <property type="entry name" value="GTPASE, PUTATIVE (AFU_ORTHOLOGUE AFUA_6G11890)-RELATED"/>
    <property type="match status" value="1"/>
</dbReference>
<dbReference type="Pfam" id="PF00350">
    <property type="entry name" value="Dynamin_N"/>
    <property type="match status" value="1"/>
</dbReference>
<sequence length="873" mass="96007">MSCIANDKELSDLLNQINELRTLGVTGPVEPPQLIVFGRQSPSKATILERISGLGLPEASGFAIKLTLRKSPTRTVEASIVPGPSRNAEETQRLRAFTPEKFDTIDGLPELIRQVAGRMVIDNRVSDDLLKLEVSGPEQVELAVVDLPCPCDSSEAKDHRAVTDLIEKYVEDRRSIIITVIDATSALIDHSRLRLVEKFDLQWERVFFITTGPGLLSPDREEEKAYMQFLKDTWASRSSEGSALRHGYQSSQAQQLSDESCDKKEKALFRQERWAFLPREHMGKDNIARRLNAFILQHVHKNIPSLINGTNEEIHNLNGKLSKLGLPRSMIQQQKGYLLSISSGFERIVNQALTGMYSDDFFRAANEPAKLYGFPRLRAVVWELNEYFADAMLTRGSRRRIIETKPALGVQNDAKNSYPKSPVPVDILRSDLKTEFIIGELFQDHAQPWEELAKTHALRVWEAVRYFVSLALQHLADSHTYASILRTIVAPELATLKQKLLEKLDELTAHLSRSPPLPLGKALLIKTQQARSDRVCASVMASLATTNDHATASTYGYSTESIKRAVSTLEASRDDPDFVAAGIIDQMEAYYDTTLMIFINNVAVLGIENCLLEPLKQILTCQTINNMEDDQVQCIAAEPAHLTGERQRLSKDIEKLQAGLQVLSLSKPMEPSWANAPALETNQCPSRNATKMLEKPERVTTVPASKSQGTLNNKTLSPTIPPPSKTSVASHEALKATAASKSRFTDPLKPLFGAPVKPLIAAGTGLSRFGTSSEPIYDTGNSALNTGSRPASPQHSIFGYSPQAASDTGISALYIANRSAAPGSPLFGPSSVTASDTSNSRLYIGNRPASPHYSIFGHSSEAASDSSRLSLFG</sequence>
<protein>
    <submittedName>
        <fullName evidence="5">P-loop containing nucleoside triphosphate hydrolase protein</fullName>
    </submittedName>
</protein>
<reference evidence="5 6" key="1">
    <citation type="submission" date="2024-07" db="EMBL/GenBank/DDBJ databases">
        <title>Section-level genome sequencing and comparative genomics of Aspergillus sections Usti and Cavernicolus.</title>
        <authorList>
            <consortium name="Lawrence Berkeley National Laboratory"/>
            <person name="Nybo J.L."/>
            <person name="Vesth T.C."/>
            <person name="Theobald S."/>
            <person name="Frisvad J.C."/>
            <person name="Larsen T.O."/>
            <person name="Kjaerboelling I."/>
            <person name="Rothschild-Mancinelli K."/>
            <person name="Lyhne E.K."/>
            <person name="Kogle M.E."/>
            <person name="Barry K."/>
            <person name="Clum A."/>
            <person name="Na H."/>
            <person name="Ledsgaard L."/>
            <person name="Lin J."/>
            <person name="Lipzen A."/>
            <person name="Kuo A."/>
            <person name="Riley R."/>
            <person name="Mondo S."/>
            <person name="LaButti K."/>
            <person name="Haridas S."/>
            <person name="Pangalinan J."/>
            <person name="Salamov A.A."/>
            <person name="Simmons B.A."/>
            <person name="Magnuson J.K."/>
            <person name="Chen J."/>
            <person name="Drula E."/>
            <person name="Henrissat B."/>
            <person name="Wiebenga A."/>
            <person name="Lubbers R.J."/>
            <person name="Gomes A.C."/>
            <person name="Macurrencykelacurrency M.R."/>
            <person name="Stajich J."/>
            <person name="Grigoriev I.V."/>
            <person name="Mortensen U.H."/>
            <person name="De vries R.P."/>
            <person name="Baker S.E."/>
            <person name="Andersen M.R."/>
        </authorList>
    </citation>
    <scope>NUCLEOTIDE SEQUENCE [LARGE SCALE GENOMIC DNA]</scope>
    <source>
        <strain evidence="5 6">CBS 756.74</strain>
    </source>
</reference>
<feature type="region of interest" description="Disordered" evidence="3">
    <location>
        <begin position="696"/>
        <end position="730"/>
    </location>
</feature>
<keyword evidence="1" id="KW-0547">Nucleotide-binding</keyword>
<keyword evidence="2" id="KW-0342">GTP-binding</keyword>
<organism evidence="5 6">
    <name type="scientific">Aspergillus pseudodeflectus</name>
    <dbReference type="NCBI Taxonomy" id="176178"/>
    <lineage>
        <taxon>Eukaryota</taxon>
        <taxon>Fungi</taxon>
        <taxon>Dikarya</taxon>
        <taxon>Ascomycota</taxon>
        <taxon>Pezizomycotina</taxon>
        <taxon>Eurotiomycetes</taxon>
        <taxon>Eurotiomycetidae</taxon>
        <taxon>Eurotiales</taxon>
        <taxon>Aspergillaceae</taxon>
        <taxon>Aspergillus</taxon>
        <taxon>Aspergillus subgen. Nidulantes</taxon>
    </lineage>
</organism>
<dbReference type="GeneID" id="98160442"/>
<keyword evidence="5" id="KW-0378">Hydrolase</keyword>
<name>A0ABR4KK95_9EURO</name>